<keyword evidence="2" id="KW-1185">Reference proteome</keyword>
<dbReference type="RefSeq" id="WP_123567452.1">
    <property type="nucleotide sequence ID" value="NZ_MOAM01000035.1"/>
</dbReference>
<dbReference type="STRING" id="1292031.GCA_000425805_00223"/>
<gene>
    <name evidence="1" type="ORF">BHU25_22170</name>
</gene>
<dbReference type="EMBL" id="MOAM01000035">
    <property type="protein sequence ID" value="ROL64589.1"/>
    <property type="molecule type" value="Genomic_DNA"/>
</dbReference>
<comment type="caution">
    <text evidence="1">The sequence shown here is derived from an EMBL/GenBank/DDBJ whole genome shotgun (WGS) entry which is preliminary data.</text>
</comment>
<proteinExistence type="predicted"/>
<accession>A0A423CZ57</accession>
<evidence type="ECO:0000313" key="1">
    <source>
        <dbReference type="EMBL" id="ROL64589.1"/>
    </source>
</evidence>
<name>A0A423CZ57_9PSED</name>
<sequence>MTDPMLIKPELTEYHWALYACGHLLDLTSEPHPPVGLYRDEQSATLHGLQMWPATFTVVDLHKDDRS</sequence>
<evidence type="ECO:0000313" key="2">
    <source>
        <dbReference type="Proteomes" id="UP000285286"/>
    </source>
</evidence>
<dbReference type="Proteomes" id="UP000285286">
    <property type="component" value="Unassembled WGS sequence"/>
</dbReference>
<protein>
    <submittedName>
        <fullName evidence="1">Uncharacterized protein</fullName>
    </submittedName>
</protein>
<reference evidence="1 2" key="1">
    <citation type="submission" date="2016-10" db="EMBL/GenBank/DDBJ databases">
        <title>Comparative genome analysis of multiple Pseudomonas spp. focuses on biocontrol and plant growth promoting traits.</title>
        <authorList>
            <person name="Tao X.-Y."/>
            <person name="Taylor C.G."/>
        </authorList>
    </citation>
    <scope>NUCLEOTIDE SEQUENCE [LARGE SCALE GENOMIC DNA]</scope>
    <source>
        <strain evidence="1 2">15D11</strain>
    </source>
</reference>
<dbReference type="AlphaFoldDB" id="A0A423CZ57"/>
<organism evidence="1 2">
    <name type="scientific">Pseudomonas vranovensis</name>
    <dbReference type="NCBI Taxonomy" id="321661"/>
    <lineage>
        <taxon>Bacteria</taxon>
        <taxon>Pseudomonadati</taxon>
        <taxon>Pseudomonadota</taxon>
        <taxon>Gammaproteobacteria</taxon>
        <taxon>Pseudomonadales</taxon>
        <taxon>Pseudomonadaceae</taxon>
        <taxon>Pseudomonas</taxon>
    </lineage>
</organism>